<dbReference type="InterPro" id="IPR016201">
    <property type="entry name" value="PSI"/>
</dbReference>
<comment type="subcellular location">
    <subcellularLocation>
        <location evidence="1">Membrane</location>
    </subcellularLocation>
</comment>
<evidence type="ECO:0000256" key="4">
    <source>
        <dbReference type="ARBA" id="ARBA00023180"/>
    </source>
</evidence>
<sequence length="573" mass="64139">MNCVNYLTVLQVVVLIVFNYSLYASATSITKELPNPHPEYELTTMSKYGSFTIILGGTNYLYRLIMKNLEKEVETNIGPRLDNPYCFNLENDQCEKKLYNSYIKVLLINNKRLQQDEIIICTSLFQGSCGKRNVTTLELLPGYSDTSGHREPVVANNKSATTVAFLAPGPSKDGTTPSTVMYVGASWTNTGLRGIRGLVPAFSSRKIENFSFTFVDVATKSYTMMDDISRDSFPIRYIYGFTSGNFSYMGTIQKPRVNAKNYVSKMIRVCLFDKHFYSYAEAKLICEFNGKTYNLLKTAKVSKPGRHLAVALGISEDDDVLFGMFGHGHPNDPINSNKESAMCIYPIRKVNKVFTLNIKTCFKGNGRTGPEHISAPRNCQSTPFDIDNEYCGKYDFNTPINGPKSIKAQRAISIDTTASSLIVTTTYAGYTVAFIGTRTGHIKKVLIESSTIATEYDDITADPGFPILKDMVFDEVEQFLYVLSPNKLVKIVVQNCSQYTTCKECKGANDPYCGWCSLENKCSLAQECPEYDSALKWMGYNGETCTKITQVYPEKIQRDKNLAKTTTVKTSFL</sequence>
<dbReference type="SUPFAM" id="SSF103575">
    <property type="entry name" value="Plexin repeat"/>
    <property type="match status" value="1"/>
</dbReference>
<comment type="caution">
    <text evidence="5">Lacks conserved residue(s) required for the propagation of feature annotation.</text>
</comment>
<keyword evidence="3" id="KW-1015">Disulfide bond</keyword>
<protein>
    <recommendedName>
        <fullName evidence="6">Sema domain-containing protein</fullName>
    </recommendedName>
</protein>
<dbReference type="Proteomes" id="UP000005408">
    <property type="component" value="Unassembled WGS sequence"/>
</dbReference>
<dbReference type="SMART" id="SM00423">
    <property type="entry name" value="PSI"/>
    <property type="match status" value="1"/>
</dbReference>
<evidence type="ECO:0000256" key="3">
    <source>
        <dbReference type="ARBA" id="ARBA00023157"/>
    </source>
</evidence>
<name>A0A8W8IHH2_MAGGI</name>
<dbReference type="InterPro" id="IPR001627">
    <property type="entry name" value="Semap_dom"/>
</dbReference>
<evidence type="ECO:0000313" key="8">
    <source>
        <dbReference type="Proteomes" id="UP000005408"/>
    </source>
</evidence>
<dbReference type="PANTHER" id="PTHR22625:SF70">
    <property type="entry name" value="PLEXIN A, ISOFORM A"/>
    <property type="match status" value="1"/>
</dbReference>
<dbReference type="InterPro" id="IPR015943">
    <property type="entry name" value="WD40/YVTN_repeat-like_dom_sf"/>
</dbReference>
<feature type="domain" description="Sema" evidence="6">
    <location>
        <begin position="19"/>
        <end position="493"/>
    </location>
</feature>
<dbReference type="CDD" id="cd11236">
    <property type="entry name" value="Sema_plexin_like"/>
    <property type="match status" value="1"/>
</dbReference>
<organism evidence="7 8">
    <name type="scientific">Magallana gigas</name>
    <name type="common">Pacific oyster</name>
    <name type="synonym">Crassostrea gigas</name>
    <dbReference type="NCBI Taxonomy" id="29159"/>
    <lineage>
        <taxon>Eukaryota</taxon>
        <taxon>Metazoa</taxon>
        <taxon>Spiralia</taxon>
        <taxon>Lophotrochozoa</taxon>
        <taxon>Mollusca</taxon>
        <taxon>Bivalvia</taxon>
        <taxon>Autobranchia</taxon>
        <taxon>Pteriomorphia</taxon>
        <taxon>Ostreida</taxon>
        <taxon>Ostreoidea</taxon>
        <taxon>Ostreidae</taxon>
        <taxon>Magallana</taxon>
    </lineage>
</organism>
<dbReference type="EnsemblMetazoa" id="G13971.1">
    <property type="protein sequence ID" value="G13971.1:cds"/>
    <property type="gene ID" value="G13971"/>
</dbReference>
<dbReference type="GO" id="GO:0030334">
    <property type="term" value="P:regulation of cell migration"/>
    <property type="evidence" value="ECO:0007669"/>
    <property type="project" value="TreeGrafter"/>
</dbReference>
<dbReference type="Pfam" id="PF01403">
    <property type="entry name" value="Sema"/>
    <property type="match status" value="1"/>
</dbReference>
<evidence type="ECO:0000259" key="6">
    <source>
        <dbReference type="PROSITE" id="PS51004"/>
    </source>
</evidence>
<dbReference type="PANTHER" id="PTHR22625">
    <property type="entry name" value="PLEXIN"/>
    <property type="match status" value="1"/>
</dbReference>
<reference evidence="7" key="1">
    <citation type="submission" date="2022-08" db="UniProtKB">
        <authorList>
            <consortium name="EnsemblMetazoa"/>
        </authorList>
    </citation>
    <scope>IDENTIFICATION</scope>
    <source>
        <strain evidence="7">05x7-T-G4-1.051#20</strain>
    </source>
</reference>
<dbReference type="GO" id="GO:0002116">
    <property type="term" value="C:semaphorin receptor complex"/>
    <property type="evidence" value="ECO:0007669"/>
    <property type="project" value="TreeGrafter"/>
</dbReference>
<accession>A0A8W8IHH2</accession>
<dbReference type="AlphaFoldDB" id="A0A8W8IHH2"/>
<evidence type="ECO:0000256" key="5">
    <source>
        <dbReference type="PROSITE-ProRule" id="PRU00352"/>
    </source>
</evidence>
<dbReference type="GO" id="GO:0017154">
    <property type="term" value="F:semaphorin receptor activity"/>
    <property type="evidence" value="ECO:0007669"/>
    <property type="project" value="InterPro"/>
</dbReference>
<dbReference type="GO" id="GO:0005886">
    <property type="term" value="C:plasma membrane"/>
    <property type="evidence" value="ECO:0007669"/>
    <property type="project" value="TreeGrafter"/>
</dbReference>
<evidence type="ECO:0000256" key="2">
    <source>
        <dbReference type="ARBA" id="ARBA00023136"/>
    </source>
</evidence>
<keyword evidence="8" id="KW-1185">Reference proteome</keyword>
<dbReference type="SUPFAM" id="SSF101912">
    <property type="entry name" value="Sema domain"/>
    <property type="match status" value="1"/>
</dbReference>
<dbReference type="PROSITE" id="PS51004">
    <property type="entry name" value="SEMA"/>
    <property type="match status" value="1"/>
</dbReference>
<dbReference type="InterPro" id="IPR002165">
    <property type="entry name" value="Plexin_repeat"/>
</dbReference>
<keyword evidence="4" id="KW-0325">Glycoprotein</keyword>
<dbReference type="Gene3D" id="3.30.1680.10">
    <property type="entry name" value="ligand-binding face of the semaphorins, domain 2"/>
    <property type="match status" value="1"/>
</dbReference>
<dbReference type="InterPro" id="IPR031148">
    <property type="entry name" value="Plexin"/>
</dbReference>
<dbReference type="SMART" id="SM00630">
    <property type="entry name" value="Sema"/>
    <property type="match status" value="1"/>
</dbReference>
<dbReference type="Pfam" id="PF01437">
    <property type="entry name" value="PSI"/>
    <property type="match status" value="1"/>
</dbReference>
<keyword evidence="2" id="KW-0472">Membrane</keyword>
<dbReference type="InterPro" id="IPR036352">
    <property type="entry name" value="Semap_dom_sf"/>
</dbReference>
<dbReference type="Gene3D" id="2.130.10.10">
    <property type="entry name" value="YVTN repeat-like/Quinoprotein amine dehydrogenase"/>
    <property type="match status" value="1"/>
</dbReference>
<proteinExistence type="predicted"/>
<evidence type="ECO:0000313" key="7">
    <source>
        <dbReference type="EnsemblMetazoa" id="G13971.1:cds"/>
    </source>
</evidence>
<evidence type="ECO:0000256" key="1">
    <source>
        <dbReference type="ARBA" id="ARBA00004370"/>
    </source>
</evidence>